<dbReference type="EMBL" id="MJIL01000060">
    <property type="protein sequence ID" value="OLQ77775.1"/>
    <property type="molecule type" value="Genomic_DNA"/>
</dbReference>
<dbReference type="InterPro" id="IPR037401">
    <property type="entry name" value="SnoaL-like"/>
</dbReference>
<dbReference type="Proteomes" id="UP000186905">
    <property type="component" value="Unassembled WGS sequence"/>
</dbReference>
<protein>
    <recommendedName>
        <fullName evidence="2">SnoaL-like domain-containing protein</fullName>
    </recommendedName>
</protein>
<organism evidence="3 4">
    <name type="scientific">Photobacterium proteolyticum</name>
    <dbReference type="NCBI Taxonomy" id="1903952"/>
    <lineage>
        <taxon>Bacteria</taxon>
        <taxon>Pseudomonadati</taxon>
        <taxon>Pseudomonadota</taxon>
        <taxon>Gammaproteobacteria</taxon>
        <taxon>Vibrionales</taxon>
        <taxon>Vibrionaceae</taxon>
        <taxon>Photobacterium</taxon>
    </lineage>
</organism>
<dbReference type="Pfam" id="PF12680">
    <property type="entry name" value="SnoaL_2"/>
    <property type="match status" value="1"/>
</dbReference>
<reference evidence="3 4" key="1">
    <citation type="submission" date="2016-09" db="EMBL/GenBank/DDBJ databases">
        <title>Photobacterium proteolyticum sp. nov. a protease producing bacterium isolated from ocean sediments of Laizhou Bay.</title>
        <authorList>
            <person name="Li Y."/>
        </authorList>
    </citation>
    <scope>NUCLEOTIDE SEQUENCE [LARGE SCALE GENOMIC DNA]</scope>
    <source>
        <strain evidence="3 4">13-12</strain>
    </source>
</reference>
<evidence type="ECO:0000313" key="3">
    <source>
        <dbReference type="EMBL" id="OLQ77775.1"/>
    </source>
</evidence>
<feature type="chain" id="PRO_5012909502" description="SnoaL-like domain-containing protein" evidence="1">
    <location>
        <begin position="26"/>
        <end position="290"/>
    </location>
</feature>
<name>A0A1Q9GSU0_9GAMM</name>
<feature type="signal peptide" evidence="1">
    <location>
        <begin position="1"/>
        <end position="25"/>
    </location>
</feature>
<gene>
    <name evidence="3" type="ORF">BIT28_05440</name>
</gene>
<evidence type="ECO:0000313" key="4">
    <source>
        <dbReference type="Proteomes" id="UP000186905"/>
    </source>
</evidence>
<dbReference type="InterPro" id="IPR032710">
    <property type="entry name" value="NTF2-like_dom_sf"/>
</dbReference>
<dbReference type="OrthoDB" id="9812089at2"/>
<dbReference type="AlphaFoldDB" id="A0A1Q9GSU0"/>
<dbReference type="Gene3D" id="3.10.450.50">
    <property type="match status" value="2"/>
</dbReference>
<dbReference type="STRING" id="1903952.BIT28_05440"/>
<accession>A0A1Q9GSU0</accession>
<dbReference type="RefSeq" id="WP_075763453.1">
    <property type="nucleotide sequence ID" value="NZ_MJIL01000060.1"/>
</dbReference>
<sequence>MKKGLSAVLATTVILCSACTSQISAEEQLLSLPNKDKAVALLNSIETGDHQAISYVNPDNYIQHNLAVGDGLAGFGAVLQALPKGSAKVDVKRAFQDGDYVFTHTDYNFFGPKVGFDVFRFEDGLIVEHWDNLAEKTSPNPSGRTQLDGQTQVMDLEKTEQNKALVEDFVSTVLMKGDYSQLGRFIDSGEQDYLQHNSVIADGLSGLALALEQMTAQGIKMVYDKNHLVLGEGNFVLSISEGSLGGEHVSYYDLFRIDEGKIVEHWDTIEPIPAKDQWKNNNGKFGFTAQ</sequence>
<evidence type="ECO:0000259" key="2">
    <source>
        <dbReference type="Pfam" id="PF12680"/>
    </source>
</evidence>
<dbReference type="SUPFAM" id="SSF54427">
    <property type="entry name" value="NTF2-like"/>
    <property type="match status" value="2"/>
</dbReference>
<proteinExistence type="predicted"/>
<keyword evidence="4" id="KW-1185">Reference proteome</keyword>
<keyword evidence="1" id="KW-0732">Signal</keyword>
<feature type="domain" description="SnoaL-like" evidence="2">
    <location>
        <begin position="43"/>
        <end position="129"/>
    </location>
</feature>
<evidence type="ECO:0000256" key="1">
    <source>
        <dbReference type="SAM" id="SignalP"/>
    </source>
</evidence>
<comment type="caution">
    <text evidence="3">The sequence shown here is derived from an EMBL/GenBank/DDBJ whole genome shotgun (WGS) entry which is preliminary data.</text>
</comment>